<name>A0A2U1MEY8_ARTAN</name>
<dbReference type="OrthoDB" id="1918246at2759"/>
<feature type="region of interest" description="Disordered" evidence="5">
    <location>
        <begin position="239"/>
        <end position="292"/>
    </location>
</feature>
<dbReference type="GO" id="GO:0008270">
    <property type="term" value="F:zinc ion binding"/>
    <property type="evidence" value="ECO:0007669"/>
    <property type="project" value="UniProtKB-KW"/>
</dbReference>
<keyword evidence="2 4" id="KW-0863">Zinc-finger</keyword>
<gene>
    <name evidence="7" type="ORF">CTI12_AA204890</name>
</gene>
<dbReference type="PANTHER" id="PTHR31973">
    <property type="entry name" value="POLYPROTEIN, PUTATIVE-RELATED"/>
    <property type="match status" value="1"/>
</dbReference>
<dbReference type="STRING" id="35608.A0A2U1MEY8"/>
<evidence type="ECO:0000256" key="5">
    <source>
        <dbReference type="SAM" id="MobiDB-lite"/>
    </source>
</evidence>
<feature type="compositionally biased region" description="Basic and acidic residues" evidence="5">
    <location>
        <begin position="792"/>
        <end position="803"/>
    </location>
</feature>
<accession>A0A2U1MEY8</accession>
<dbReference type="InterPro" id="IPR007527">
    <property type="entry name" value="Znf_SWIM"/>
</dbReference>
<protein>
    <recommendedName>
        <fullName evidence="6">SWIM-type domain-containing protein</fullName>
    </recommendedName>
</protein>
<evidence type="ECO:0000256" key="2">
    <source>
        <dbReference type="ARBA" id="ARBA00022771"/>
    </source>
</evidence>
<feature type="region of interest" description="Disordered" evidence="5">
    <location>
        <begin position="786"/>
        <end position="877"/>
    </location>
</feature>
<keyword evidence="1" id="KW-0479">Metal-binding</keyword>
<dbReference type="InterPro" id="IPR018289">
    <property type="entry name" value="MULE_transposase_dom"/>
</dbReference>
<evidence type="ECO:0000313" key="8">
    <source>
        <dbReference type="Proteomes" id="UP000245207"/>
    </source>
</evidence>
<proteinExistence type="predicted"/>
<dbReference type="SMART" id="SM00575">
    <property type="entry name" value="ZnF_PMZ"/>
    <property type="match status" value="1"/>
</dbReference>
<evidence type="ECO:0000256" key="1">
    <source>
        <dbReference type="ARBA" id="ARBA00022723"/>
    </source>
</evidence>
<comment type="caution">
    <text evidence="7">The sequence shown here is derived from an EMBL/GenBank/DDBJ whole genome shotgun (WGS) entry which is preliminary data.</text>
</comment>
<evidence type="ECO:0000259" key="6">
    <source>
        <dbReference type="PROSITE" id="PS50966"/>
    </source>
</evidence>
<dbReference type="InterPro" id="IPR006564">
    <property type="entry name" value="Znf_PMZ"/>
</dbReference>
<dbReference type="Proteomes" id="UP000245207">
    <property type="component" value="Unassembled WGS sequence"/>
</dbReference>
<dbReference type="InterPro" id="IPR058594">
    <property type="entry name" value="PB1-like_dom_pln"/>
</dbReference>
<reference evidence="7 8" key="1">
    <citation type="journal article" date="2018" name="Mol. Plant">
        <title>The genome of Artemisia annua provides insight into the evolution of Asteraceae family and artemisinin biosynthesis.</title>
        <authorList>
            <person name="Shen Q."/>
            <person name="Zhang L."/>
            <person name="Liao Z."/>
            <person name="Wang S."/>
            <person name="Yan T."/>
            <person name="Shi P."/>
            <person name="Liu M."/>
            <person name="Fu X."/>
            <person name="Pan Q."/>
            <person name="Wang Y."/>
            <person name="Lv Z."/>
            <person name="Lu X."/>
            <person name="Zhang F."/>
            <person name="Jiang W."/>
            <person name="Ma Y."/>
            <person name="Chen M."/>
            <person name="Hao X."/>
            <person name="Li L."/>
            <person name="Tang Y."/>
            <person name="Lv G."/>
            <person name="Zhou Y."/>
            <person name="Sun X."/>
            <person name="Brodelius P.E."/>
            <person name="Rose J.K.C."/>
            <person name="Tang K."/>
        </authorList>
    </citation>
    <scope>NUCLEOTIDE SEQUENCE [LARGE SCALE GENOMIC DNA]</scope>
    <source>
        <strain evidence="8">cv. Huhao1</strain>
        <tissue evidence="7">Leaf</tissue>
    </source>
</reference>
<evidence type="ECO:0000313" key="7">
    <source>
        <dbReference type="EMBL" id="PWA59804.1"/>
    </source>
</evidence>
<dbReference type="PROSITE" id="PS50966">
    <property type="entry name" value="ZF_SWIM"/>
    <property type="match status" value="1"/>
</dbReference>
<dbReference type="PANTHER" id="PTHR31973:SF189">
    <property type="entry name" value="TRANSPOSASE, MUDR, PLANT, MULE TRANSPOSASE DOMAIN PROTEIN-RELATED"/>
    <property type="match status" value="1"/>
</dbReference>
<keyword evidence="8" id="KW-1185">Reference proteome</keyword>
<dbReference type="AlphaFoldDB" id="A0A2U1MEY8"/>
<feature type="domain" description="SWIM-type" evidence="6">
    <location>
        <begin position="668"/>
        <end position="700"/>
    </location>
</feature>
<dbReference type="Pfam" id="PF04434">
    <property type="entry name" value="SWIM"/>
    <property type="match status" value="1"/>
</dbReference>
<evidence type="ECO:0000256" key="3">
    <source>
        <dbReference type="ARBA" id="ARBA00022833"/>
    </source>
</evidence>
<sequence>MRLTINFHHVGTFIPSPLQYQEGDITTIKGIEFEGMTVIRLRKQLKNACMYPVKGIFFLVPGKELSNGLIEIKDDSDLANCIALGFKNQKVSDIYIEHHGYDLKHYTQNEIEEDDGLSDVGEMEDLEPYVASDYVGEENVVIPNRSINDTFLNKLCNGYFISEVGDKSNSGEYSQPSCQELDIDSDDEDVDKQYKVVSGVLWYRRNDYRSLMVLCGRDVAEGRSAGTKAMKREDAKGVKIGTPKKGKSKGEQTVTPTKKGKGNGAQVVSPTKGKGNHKVAESSTPTKKRKKTCAKKGKKTVLGSLVKFKWIAKQFAQKVIQDPTITYRSIQEQVKKKYVINVSVGQCKRAKQRALFDHEGGLIEHYSRLWDYRQQILNTNPSSTVHLQVDEKDNGKIYFKRMYICFKAMKDGWSAGCRKVIGLDGCFLKGTCRGELLTAMGRDGNNQMYPIAWVVVNVENTDNWQWFLACVCEDLTLNFGMYMIIISDGHKGLMEALTTMFPHAEHRQCARHIYANFKKKWNSLHYKSLFWGAAGTTIQSKFYSKMNLIGNMDQEAKQWLVDRNPNSWSICFFKMDRGCAAFENGISESYHNAIRIPRGKPIITMLEEIRVYLMQRLHSMHNLASNLVDTITPSVRKEIEHLKDIQRYWEVYPCGDNTYEVRKGDASFGVNIEKRECTCKWWDLSGVPCVHAVAAFGFLKTDPVLGVSAWYSRRMWLNAYSYFIRPVGGSAMWPCTTDEPPLPPILRKMPGRPRKLRIKHVTERVNVISRSGRMMTCSNCWEKGHNKKTCKKEKQPKPVVEKRKPGRKKVGSSFVFPNNVDPSGAEPMDADPSGAGPSGESTFMPKGNDIPTQENKETVTVDQECHGDEIPTQQSTTNNTAKVVQDGIAAGVIKNFSMRRRAKSERIAKKKGKPFKFGADGAGSSADKAWDVEDVLREP</sequence>
<dbReference type="Pfam" id="PF10551">
    <property type="entry name" value="MULE"/>
    <property type="match status" value="1"/>
</dbReference>
<organism evidence="7 8">
    <name type="scientific">Artemisia annua</name>
    <name type="common">Sweet wormwood</name>
    <dbReference type="NCBI Taxonomy" id="35608"/>
    <lineage>
        <taxon>Eukaryota</taxon>
        <taxon>Viridiplantae</taxon>
        <taxon>Streptophyta</taxon>
        <taxon>Embryophyta</taxon>
        <taxon>Tracheophyta</taxon>
        <taxon>Spermatophyta</taxon>
        <taxon>Magnoliopsida</taxon>
        <taxon>eudicotyledons</taxon>
        <taxon>Gunneridae</taxon>
        <taxon>Pentapetalae</taxon>
        <taxon>asterids</taxon>
        <taxon>campanulids</taxon>
        <taxon>Asterales</taxon>
        <taxon>Asteraceae</taxon>
        <taxon>Asteroideae</taxon>
        <taxon>Anthemideae</taxon>
        <taxon>Artemisiinae</taxon>
        <taxon>Artemisia</taxon>
    </lineage>
</organism>
<dbReference type="EMBL" id="PKPP01005528">
    <property type="protein sequence ID" value="PWA59804.1"/>
    <property type="molecule type" value="Genomic_DNA"/>
</dbReference>
<feature type="compositionally biased region" description="Basic and acidic residues" evidence="5">
    <location>
        <begin position="854"/>
        <end position="869"/>
    </location>
</feature>
<evidence type="ECO:0000256" key="4">
    <source>
        <dbReference type="PROSITE-ProRule" id="PRU00325"/>
    </source>
</evidence>
<keyword evidence="3" id="KW-0862">Zinc</keyword>
<dbReference type="Pfam" id="PF26130">
    <property type="entry name" value="PB1-like"/>
    <property type="match status" value="1"/>
</dbReference>